<evidence type="ECO:0000259" key="8">
    <source>
        <dbReference type="PROSITE" id="PS51384"/>
    </source>
</evidence>
<dbReference type="InterPro" id="IPR012675">
    <property type="entry name" value="Beta-grasp_dom_sf"/>
</dbReference>
<evidence type="ECO:0000256" key="1">
    <source>
        <dbReference type="ARBA" id="ARBA00022630"/>
    </source>
</evidence>
<evidence type="ECO:0000256" key="6">
    <source>
        <dbReference type="ARBA" id="ARBA00023014"/>
    </source>
</evidence>
<dbReference type="OrthoDB" id="4258484at2"/>
<keyword evidence="9" id="KW-0808">Transferase</keyword>
<evidence type="ECO:0000256" key="4">
    <source>
        <dbReference type="ARBA" id="ARBA00023002"/>
    </source>
</evidence>
<reference evidence="9 10" key="1">
    <citation type="submission" date="2016-10" db="EMBL/GenBank/DDBJ databases">
        <authorList>
            <person name="de Groot N.N."/>
        </authorList>
    </citation>
    <scope>NUCLEOTIDE SEQUENCE [LARGE SCALE GENOMIC DNA]</scope>
    <source>
        <strain evidence="9 10">DSM 22012</strain>
    </source>
</reference>
<dbReference type="CDD" id="cd00207">
    <property type="entry name" value="fer2"/>
    <property type="match status" value="1"/>
</dbReference>
<dbReference type="Proteomes" id="UP000236745">
    <property type="component" value="Unassembled WGS sequence"/>
</dbReference>
<evidence type="ECO:0000256" key="2">
    <source>
        <dbReference type="ARBA" id="ARBA00022714"/>
    </source>
</evidence>
<dbReference type="InterPro" id="IPR036010">
    <property type="entry name" value="2Fe-2S_ferredoxin-like_sf"/>
</dbReference>
<keyword evidence="9" id="KW-0489">Methyltransferase</keyword>
<dbReference type="Gene3D" id="2.40.30.10">
    <property type="entry name" value="Translation factors"/>
    <property type="match status" value="1"/>
</dbReference>
<keyword evidence="4" id="KW-0560">Oxidoreductase</keyword>
<dbReference type="SUPFAM" id="SSF52343">
    <property type="entry name" value="Ferredoxin reductase-like, C-terminal NADP-linked domain"/>
    <property type="match status" value="1"/>
</dbReference>
<dbReference type="Pfam" id="PF00111">
    <property type="entry name" value="Fer2"/>
    <property type="match status" value="1"/>
</dbReference>
<dbReference type="RefSeq" id="WP_160115448.1">
    <property type="nucleotide sequence ID" value="NZ_FNVQ01000001.1"/>
</dbReference>
<dbReference type="PANTHER" id="PTHR47354">
    <property type="entry name" value="NADH OXIDOREDUCTASE HCR"/>
    <property type="match status" value="1"/>
</dbReference>
<dbReference type="AlphaFoldDB" id="A0A1H5WJ97"/>
<dbReference type="Gene3D" id="3.40.50.80">
    <property type="entry name" value="Nucleotide-binding domain of ferredoxin-NADP reductase (FNR) module"/>
    <property type="match status" value="1"/>
</dbReference>
<organism evidence="9 10">
    <name type="scientific">Marinobacterium lutimaris</name>
    <dbReference type="NCBI Taxonomy" id="568106"/>
    <lineage>
        <taxon>Bacteria</taxon>
        <taxon>Pseudomonadati</taxon>
        <taxon>Pseudomonadota</taxon>
        <taxon>Gammaproteobacteria</taxon>
        <taxon>Oceanospirillales</taxon>
        <taxon>Oceanospirillaceae</taxon>
        <taxon>Marinobacterium</taxon>
    </lineage>
</organism>
<gene>
    <name evidence="9" type="ORF">SAMN05444390_1011065</name>
</gene>
<dbReference type="SUPFAM" id="SSF54292">
    <property type="entry name" value="2Fe-2S ferredoxin-like"/>
    <property type="match status" value="1"/>
</dbReference>
<evidence type="ECO:0000259" key="7">
    <source>
        <dbReference type="PROSITE" id="PS51085"/>
    </source>
</evidence>
<dbReference type="PRINTS" id="PR00409">
    <property type="entry name" value="PHDIOXRDTASE"/>
</dbReference>
<dbReference type="GO" id="GO:0051537">
    <property type="term" value="F:2 iron, 2 sulfur cluster binding"/>
    <property type="evidence" value="ECO:0007669"/>
    <property type="project" value="UniProtKB-KW"/>
</dbReference>
<dbReference type="InterPro" id="IPR017927">
    <property type="entry name" value="FAD-bd_FR_type"/>
</dbReference>
<keyword evidence="10" id="KW-1185">Reference proteome</keyword>
<protein>
    <submittedName>
        <fullName evidence="9">Vanillate O-demethylase ferredoxin subunit</fullName>
    </submittedName>
</protein>
<dbReference type="GO" id="GO:0032259">
    <property type="term" value="P:methylation"/>
    <property type="evidence" value="ECO:0007669"/>
    <property type="project" value="UniProtKB-KW"/>
</dbReference>
<keyword evidence="6" id="KW-0411">Iron-sulfur</keyword>
<sequence length="316" mass="34789">MNTWIVVQVEEIRHVSKGVVNLTLIASDGMPLPIAPAGSHIDLRLPNGVIRQYSVHDCSDGRYHLGIGLAESSRGGSLFVHGRLTKGDTLEASPPRNLFALDYEAEGFLFIAGGIGITPILSMVRWCKAHNRPWKLLYSGRSRDRMAYIDEVNTSINAELHFSEESGSHPDIQSYIKSIGPKDHLYCCGPGPMMDSVESFAEGLIDSDRLHFERFKAPEPASSNSVTDKSFKVTLSSSGKTIEVPPHLSLLEALESEGISIPFSCREGMCRTCECRVLEGKIDHRDYVLSDSERESNEVVLPCVSRAESDSLIIEA</sequence>
<dbReference type="PROSITE" id="PS51384">
    <property type="entry name" value="FAD_FR"/>
    <property type="match status" value="1"/>
</dbReference>
<dbReference type="InterPro" id="IPR039261">
    <property type="entry name" value="FNR_nucleotide-bd"/>
</dbReference>
<dbReference type="PROSITE" id="PS51085">
    <property type="entry name" value="2FE2S_FER_2"/>
    <property type="match status" value="1"/>
</dbReference>
<evidence type="ECO:0000256" key="5">
    <source>
        <dbReference type="ARBA" id="ARBA00023004"/>
    </source>
</evidence>
<dbReference type="EMBL" id="FNVQ01000001">
    <property type="protein sequence ID" value="SEF99370.1"/>
    <property type="molecule type" value="Genomic_DNA"/>
</dbReference>
<dbReference type="InterPro" id="IPR001433">
    <property type="entry name" value="OxRdtase_FAD/NAD-bd"/>
</dbReference>
<dbReference type="InterPro" id="IPR050415">
    <property type="entry name" value="MRET"/>
</dbReference>
<dbReference type="GO" id="GO:0046872">
    <property type="term" value="F:metal ion binding"/>
    <property type="evidence" value="ECO:0007669"/>
    <property type="project" value="UniProtKB-KW"/>
</dbReference>
<proteinExistence type="predicted"/>
<dbReference type="GO" id="GO:0016491">
    <property type="term" value="F:oxidoreductase activity"/>
    <property type="evidence" value="ECO:0007669"/>
    <property type="project" value="UniProtKB-KW"/>
</dbReference>
<keyword evidence="5" id="KW-0408">Iron</keyword>
<keyword evidence="2" id="KW-0001">2Fe-2S</keyword>
<dbReference type="SUPFAM" id="SSF63380">
    <property type="entry name" value="Riboflavin synthase domain-like"/>
    <property type="match status" value="1"/>
</dbReference>
<name>A0A1H5WJ97_9GAMM</name>
<dbReference type="InterPro" id="IPR001041">
    <property type="entry name" value="2Fe-2S_ferredoxin-type"/>
</dbReference>
<dbReference type="Pfam" id="PF00175">
    <property type="entry name" value="NAD_binding_1"/>
    <property type="match status" value="1"/>
</dbReference>
<evidence type="ECO:0000313" key="10">
    <source>
        <dbReference type="Proteomes" id="UP000236745"/>
    </source>
</evidence>
<keyword evidence="3" id="KW-0479">Metal-binding</keyword>
<dbReference type="PANTHER" id="PTHR47354:SF1">
    <property type="entry name" value="CARNITINE MONOOXYGENASE REDUCTASE SUBUNIT"/>
    <property type="match status" value="1"/>
</dbReference>
<evidence type="ECO:0000256" key="3">
    <source>
        <dbReference type="ARBA" id="ARBA00022723"/>
    </source>
</evidence>
<accession>A0A1H5WJ97</accession>
<dbReference type="InterPro" id="IPR017938">
    <property type="entry name" value="Riboflavin_synthase-like_b-brl"/>
</dbReference>
<dbReference type="CDD" id="cd06185">
    <property type="entry name" value="PDR_like"/>
    <property type="match status" value="1"/>
</dbReference>
<dbReference type="GO" id="GO:0008168">
    <property type="term" value="F:methyltransferase activity"/>
    <property type="evidence" value="ECO:0007669"/>
    <property type="project" value="UniProtKB-KW"/>
</dbReference>
<evidence type="ECO:0000313" key="9">
    <source>
        <dbReference type="EMBL" id="SEF99370.1"/>
    </source>
</evidence>
<keyword evidence="1" id="KW-0285">Flavoprotein</keyword>
<feature type="domain" description="FAD-binding FR-type" evidence="8">
    <location>
        <begin position="2"/>
        <end position="102"/>
    </location>
</feature>
<feature type="domain" description="2Fe-2S ferredoxin-type" evidence="7">
    <location>
        <begin position="231"/>
        <end position="316"/>
    </location>
</feature>
<dbReference type="Gene3D" id="3.10.20.30">
    <property type="match status" value="1"/>
</dbReference>